<sequence>MTYSMKPVYQKLSKIGLKKGMVKTYLPDWWEDSIATTEVGFQESLWLIANTFHIDFKTLNLSISGDSNPQYRLPNHKFKHSVNLDQDKLKPAVAVAMLAAKITLNTFEKPLVDLSSLSAESIREKLLSDGNQWIDFKVLVQYCWNIGIPVIFIKKIPSPKMDGLALLQNDRPVIVLTKNDDYGVLVFHLAHELGHIILGHVKENGMMIDKKIVKDEEDDLEIQANAFALELLTGKANKKYTAGKISPKVLAESILKKAKEDSIDPLHIILNYGYSNNSFAFAKQVLQILVKKLEITQTDQDFAQQFFIDNIDLDSINDDEVIRRIIGVE</sequence>
<name>A0A2V4UD52_9GAMM</name>
<dbReference type="OrthoDB" id="9796786at2"/>
<evidence type="ECO:0000313" key="2">
    <source>
        <dbReference type="EMBL" id="PYE38097.1"/>
    </source>
</evidence>
<accession>A0A2V4UD52</accession>
<dbReference type="EMBL" id="QJSU01000009">
    <property type="protein sequence ID" value="PYE38097.1"/>
    <property type="molecule type" value="Genomic_DNA"/>
</dbReference>
<gene>
    <name evidence="2" type="ORF">DFP82_10944</name>
</gene>
<dbReference type="AlphaFoldDB" id="A0A2V4UD52"/>
<dbReference type="Gene3D" id="1.10.10.2910">
    <property type="match status" value="1"/>
</dbReference>
<feature type="domain" description="IrrE N-terminal-like" evidence="1">
    <location>
        <begin position="152"/>
        <end position="232"/>
    </location>
</feature>
<organism evidence="2 3">
    <name type="scientific">Psychrobacter fozii</name>
    <dbReference type="NCBI Taxonomy" id="198480"/>
    <lineage>
        <taxon>Bacteria</taxon>
        <taxon>Pseudomonadati</taxon>
        <taxon>Pseudomonadota</taxon>
        <taxon>Gammaproteobacteria</taxon>
        <taxon>Moraxellales</taxon>
        <taxon>Moraxellaceae</taxon>
        <taxon>Psychrobacter</taxon>
    </lineage>
</organism>
<dbReference type="Pfam" id="PF06114">
    <property type="entry name" value="Peptidase_M78"/>
    <property type="match status" value="1"/>
</dbReference>
<reference evidence="2 3" key="1">
    <citation type="submission" date="2018-06" db="EMBL/GenBank/DDBJ databases">
        <title>Genomic Encyclopedia of Type Strains, Phase III (KMG-III): the genomes of soil and plant-associated and newly described type strains.</title>
        <authorList>
            <person name="Whitman W."/>
        </authorList>
    </citation>
    <scope>NUCLEOTIDE SEQUENCE [LARGE SCALE GENOMIC DNA]</scope>
    <source>
        <strain evidence="2 3">CECT 5889</strain>
    </source>
</reference>
<proteinExistence type="predicted"/>
<dbReference type="Proteomes" id="UP000247746">
    <property type="component" value="Unassembled WGS sequence"/>
</dbReference>
<keyword evidence="3" id="KW-1185">Reference proteome</keyword>
<dbReference type="RefSeq" id="WP_110923907.1">
    <property type="nucleotide sequence ID" value="NZ_QJSU01000009.1"/>
</dbReference>
<protein>
    <submittedName>
        <fullName evidence="2">Uncharacterized protein DUF955</fullName>
    </submittedName>
</protein>
<evidence type="ECO:0000259" key="1">
    <source>
        <dbReference type="Pfam" id="PF06114"/>
    </source>
</evidence>
<dbReference type="PANTHER" id="PTHR43236">
    <property type="entry name" value="ANTITOXIN HIGA1"/>
    <property type="match status" value="1"/>
</dbReference>
<dbReference type="InterPro" id="IPR010359">
    <property type="entry name" value="IrrE_HExxH"/>
</dbReference>
<dbReference type="InterPro" id="IPR052345">
    <property type="entry name" value="Rad_response_metalloprotease"/>
</dbReference>
<comment type="caution">
    <text evidence="2">The sequence shown here is derived from an EMBL/GenBank/DDBJ whole genome shotgun (WGS) entry which is preliminary data.</text>
</comment>
<dbReference type="PANTHER" id="PTHR43236:SF1">
    <property type="entry name" value="BLL7220 PROTEIN"/>
    <property type="match status" value="1"/>
</dbReference>
<evidence type="ECO:0000313" key="3">
    <source>
        <dbReference type="Proteomes" id="UP000247746"/>
    </source>
</evidence>